<protein>
    <submittedName>
        <fullName evidence="1">Uncharacterized protein</fullName>
    </submittedName>
</protein>
<comment type="caution">
    <text evidence="1">The sequence shown here is derived from an EMBL/GenBank/DDBJ whole genome shotgun (WGS) entry which is preliminary data.</text>
</comment>
<dbReference type="EMBL" id="BMAO01004293">
    <property type="protein sequence ID" value="GFQ93634.1"/>
    <property type="molecule type" value="Genomic_DNA"/>
</dbReference>
<organism evidence="1 2">
    <name type="scientific">Trichonephila clavata</name>
    <name type="common">Joro spider</name>
    <name type="synonym">Nephila clavata</name>
    <dbReference type="NCBI Taxonomy" id="2740835"/>
    <lineage>
        <taxon>Eukaryota</taxon>
        <taxon>Metazoa</taxon>
        <taxon>Ecdysozoa</taxon>
        <taxon>Arthropoda</taxon>
        <taxon>Chelicerata</taxon>
        <taxon>Arachnida</taxon>
        <taxon>Araneae</taxon>
        <taxon>Araneomorphae</taxon>
        <taxon>Entelegynae</taxon>
        <taxon>Araneoidea</taxon>
        <taxon>Nephilidae</taxon>
        <taxon>Trichonephila</taxon>
    </lineage>
</organism>
<gene>
    <name evidence="1" type="ORF">TNCT_514891</name>
</gene>
<keyword evidence="2" id="KW-1185">Reference proteome</keyword>
<evidence type="ECO:0000313" key="2">
    <source>
        <dbReference type="Proteomes" id="UP000887116"/>
    </source>
</evidence>
<accession>A0A8X6L234</accession>
<reference evidence="1" key="1">
    <citation type="submission" date="2020-07" db="EMBL/GenBank/DDBJ databases">
        <title>Multicomponent nature underlies the extraordinary mechanical properties of spider dragline silk.</title>
        <authorList>
            <person name="Kono N."/>
            <person name="Nakamura H."/>
            <person name="Mori M."/>
            <person name="Yoshida Y."/>
            <person name="Ohtoshi R."/>
            <person name="Malay A.D."/>
            <person name="Moran D.A.P."/>
            <person name="Tomita M."/>
            <person name="Numata K."/>
            <person name="Arakawa K."/>
        </authorList>
    </citation>
    <scope>NUCLEOTIDE SEQUENCE</scope>
</reference>
<sequence length="195" mass="22042">MVNNMFSIRRRYGGKSRRYLHCEQNLRLFRAVMMGNDICPDWRKCQIFKHFKVKADSSFRKENNSSNHSIAHQDAIILDHLTYWSSIYQHIRDWRVALSEGKLQESQRCFDSVISSLASNIESTVSCVNDLKSSMEHSTDTLASLPATIAKPSYAQVASLLADVSTITNPLPPSKRVLLVRPLESNADSPPSATK</sequence>
<proteinExistence type="predicted"/>
<name>A0A8X6L234_TRICU</name>
<evidence type="ECO:0000313" key="1">
    <source>
        <dbReference type="EMBL" id="GFQ93634.1"/>
    </source>
</evidence>
<dbReference type="AlphaFoldDB" id="A0A8X6L234"/>
<dbReference type="Proteomes" id="UP000887116">
    <property type="component" value="Unassembled WGS sequence"/>
</dbReference>